<dbReference type="OrthoDB" id="10256233at2759"/>
<protein>
    <submittedName>
        <fullName evidence="1">Uncharacterized protein</fullName>
    </submittedName>
</protein>
<organism evidence="1 2">
    <name type="scientific">Botryotinia fuckeliana (strain T4)</name>
    <name type="common">Noble rot fungus</name>
    <name type="synonym">Botrytis cinerea</name>
    <dbReference type="NCBI Taxonomy" id="999810"/>
    <lineage>
        <taxon>Eukaryota</taxon>
        <taxon>Fungi</taxon>
        <taxon>Dikarya</taxon>
        <taxon>Ascomycota</taxon>
        <taxon>Pezizomycotina</taxon>
        <taxon>Leotiomycetes</taxon>
        <taxon>Helotiales</taxon>
        <taxon>Sclerotiniaceae</taxon>
        <taxon>Botrytis</taxon>
    </lineage>
</organism>
<dbReference type="AlphaFoldDB" id="G2YIF8"/>
<evidence type="ECO:0000313" key="2">
    <source>
        <dbReference type="Proteomes" id="UP000008177"/>
    </source>
</evidence>
<sequence>MLQSLCRNSLAFVAKFTFTKLKILVLDEANVLVGQEVDWSEPTSQGGIIEVVGTLPIRRVLIAPTRSSEKTEAGKRWLTTSYKRITSASETDVMSLLHISCAFVQAKTTDKWSELMTIYHTIVEILYKSRQIKTGVKDFLFCLLTMSKEEFKVFIFGWGKDVVLGRWGSWDETCACG</sequence>
<accession>G2YIF8</accession>
<dbReference type="HOGENOM" id="CLU_1517659_0_0_1"/>
<reference evidence="2" key="1">
    <citation type="journal article" date="2011" name="PLoS Genet.">
        <title>Genomic analysis of the necrotrophic fungal pathogens Sclerotinia sclerotiorum and Botrytis cinerea.</title>
        <authorList>
            <person name="Amselem J."/>
            <person name="Cuomo C.A."/>
            <person name="van Kan J.A."/>
            <person name="Viaud M."/>
            <person name="Benito E.P."/>
            <person name="Couloux A."/>
            <person name="Coutinho P.M."/>
            <person name="de Vries R.P."/>
            <person name="Dyer P.S."/>
            <person name="Fillinger S."/>
            <person name="Fournier E."/>
            <person name="Gout L."/>
            <person name="Hahn M."/>
            <person name="Kohn L."/>
            <person name="Lapalu N."/>
            <person name="Plummer K.M."/>
            <person name="Pradier J.M."/>
            <person name="Quevillon E."/>
            <person name="Sharon A."/>
            <person name="Simon A."/>
            <person name="ten Have A."/>
            <person name="Tudzynski B."/>
            <person name="Tudzynski P."/>
            <person name="Wincker P."/>
            <person name="Andrew M."/>
            <person name="Anthouard V."/>
            <person name="Beever R.E."/>
            <person name="Beffa R."/>
            <person name="Benoit I."/>
            <person name="Bouzid O."/>
            <person name="Brault B."/>
            <person name="Chen Z."/>
            <person name="Choquer M."/>
            <person name="Collemare J."/>
            <person name="Cotton P."/>
            <person name="Danchin E.G."/>
            <person name="Da Silva C."/>
            <person name="Gautier A."/>
            <person name="Giraud C."/>
            <person name="Giraud T."/>
            <person name="Gonzalez C."/>
            <person name="Grossetete S."/>
            <person name="Guldener U."/>
            <person name="Henrissat B."/>
            <person name="Howlett B.J."/>
            <person name="Kodira C."/>
            <person name="Kretschmer M."/>
            <person name="Lappartient A."/>
            <person name="Leroch M."/>
            <person name="Levis C."/>
            <person name="Mauceli E."/>
            <person name="Neuveglise C."/>
            <person name="Oeser B."/>
            <person name="Pearson M."/>
            <person name="Poulain J."/>
            <person name="Poussereau N."/>
            <person name="Quesneville H."/>
            <person name="Rascle C."/>
            <person name="Schumacher J."/>
            <person name="Segurens B."/>
            <person name="Sexton A."/>
            <person name="Silva E."/>
            <person name="Sirven C."/>
            <person name="Soanes D.M."/>
            <person name="Talbot N.J."/>
            <person name="Templeton M."/>
            <person name="Yandava C."/>
            <person name="Yarden O."/>
            <person name="Zeng Q."/>
            <person name="Rollins J.A."/>
            <person name="Lebrun M.H."/>
            <person name="Dickman M."/>
        </authorList>
    </citation>
    <scope>NUCLEOTIDE SEQUENCE [LARGE SCALE GENOMIC DNA]</scope>
    <source>
        <strain evidence="2">T4</strain>
    </source>
</reference>
<evidence type="ECO:0000313" key="1">
    <source>
        <dbReference type="EMBL" id="CCD51495.1"/>
    </source>
</evidence>
<dbReference type="Proteomes" id="UP000008177">
    <property type="component" value="Unplaced contigs"/>
</dbReference>
<gene>
    <name evidence="1" type="ORF">BofuT4_P018010.1</name>
</gene>
<proteinExistence type="predicted"/>
<dbReference type="InParanoid" id="G2YIF8"/>
<dbReference type="EMBL" id="FQ790337">
    <property type="protein sequence ID" value="CCD51495.1"/>
    <property type="molecule type" value="Genomic_DNA"/>
</dbReference>
<name>G2YIF8_BOTF4</name>